<keyword evidence="9" id="KW-1185">Reference proteome</keyword>
<evidence type="ECO:0000256" key="2">
    <source>
        <dbReference type="ARBA" id="ARBA00022630"/>
    </source>
</evidence>
<protein>
    <submittedName>
        <fullName evidence="8">2,3-di-O-geranylgeranylglyceryl phosphate reductase</fullName>
    </submittedName>
</protein>
<name>A0ABX5LMP3_9BACT</name>
<dbReference type="InterPro" id="IPR011777">
    <property type="entry name" value="Geranylgeranyl_Rdtase_fam"/>
</dbReference>
<dbReference type="Pfam" id="PF22578">
    <property type="entry name" value="GGR_cat"/>
    <property type="match status" value="1"/>
</dbReference>
<feature type="domain" description="Digeranylgeranylglycerophospholipid reductase catalytic" evidence="7">
    <location>
        <begin position="183"/>
        <end position="264"/>
    </location>
</feature>
<dbReference type="SUPFAM" id="SSF51905">
    <property type="entry name" value="FAD/NAD(P)-binding domain"/>
    <property type="match status" value="1"/>
</dbReference>
<dbReference type="PRINTS" id="PR00420">
    <property type="entry name" value="RNGMNOXGNASE"/>
</dbReference>
<dbReference type="InterPro" id="IPR054715">
    <property type="entry name" value="GGR_cat"/>
</dbReference>
<accession>A0ABX5LMP3</accession>
<dbReference type="Proteomes" id="UP000245523">
    <property type="component" value="Unassembled WGS sequence"/>
</dbReference>
<keyword evidence="1" id="KW-0444">Lipid biosynthesis</keyword>
<dbReference type="PANTHER" id="PTHR42685:SF18">
    <property type="entry name" value="DIGERANYLGERANYLGLYCEROPHOSPHOLIPID REDUCTASE"/>
    <property type="match status" value="1"/>
</dbReference>
<dbReference type="InterPro" id="IPR036188">
    <property type="entry name" value="FAD/NAD-bd_sf"/>
</dbReference>
<dbReference type="InterPro" id="IPR050407">
    <property type="entry name" value="Geranylgeranyl_reductase"/>
</dbReference>
<evidence type="ECO:0000259" key="7">
    <source>
        <dbReference type="Pfam" id="PF22578"/>
    </source>
</evidence>
<keyword evidence="6" id="KW-1208">Phospholipid metabolism</keyword>
<evidence type="ECO:0000256" key="1">
    <source>
        <dbReference type="ARBA" id="ARBA00022516"/>
    </source>
</evidence>
<keyword evidence="4" id="KW-0443">Lipid metabolism</keyword>
<gene>
    <name evidence="8" type="ORF">B0H50_12818</name>
</gene>
<evidence type="ECO:0000256" key="4">
    <source>
        <dbReference type="ARBA" id="ARBA00023098"/>
    </source>
</evidence>
<dbReference type="PANTHER" id="PTHR42685">
    <property type="entry name" value="GERANYLGERANYL DIPHOSPHATE REDUCTASE"/>
    <property type="match status" value="1"/>
</dbReference>
<evidence type="ECO:0000256" key="5">
    <source>
        <dbReference type="ARBA" id="ARBA00023209"/>
    </source>
</evidence>
<dbReference type="RefSeq" id="WP_106199911.1">
    <property type="nucleotide sequence ID" value="NZ_JAXEIU010000036.1"/>
</dbReference>
<evidence type="ECO:0000256" key="3">
    <source>
        <dbReference type="ARBA" id="ARBA00023002"/>
    </source>
</evidence>
<comment type="caution">
    <text evidence="8">The sequence shown here is derived from an EMBL/GenBank/DDBJ whole genome shotgun (WGS) entry which is preliminary data.</text>
</comment>
<keyword evidence="5" id="KW-0594">Phospholipid biosynthesis</keyword>
<evidence type="ECO:0000313" key="9">
    <source>
        <dbReference type="Proteomes" id="UP000245523"/>
    </source>
</evidence>
<reference evidence="8 9" key="1">
    <citation type="submission" date="2018-05" db="EMBL/GenBank/DDBJ databases">
        <title>Animal gut microbial communities from fecal samples from Wisconsin, USA.</title>
        <authorList>
            <person name="Neumann A."/>
        </authorList>
    </citation>
    <scope>NUCLEOTIDE SEQUENCE [LARGE SCALE GENOMIC DNA]</scope>
    <source>
        <strain evidence="8 9">UWS4</strain>
    </source>
</reference>
<dbReference type="EMBL" id="QGHD01000028">
    <property type="protein sequence ID" value="PWK93338.1"/>
    <property type="molecule type" value="Genomic_DNA"/>
</dbReference>
<organism evidence="8 9">
    <name type="scientific">Hallerella porci</name>
    <dbReference type="NCBI Taxonomy" id="1945871"/>
    <lineage>
        <taxon>Bacteria</taxon>
        <taxon>Pseudomonadati</taxon>
        <taxon>Fibrobacterota</taxon>
        <taxon>Fibrobacteria</taxon>
        <taxon>Fibrobacterales</taxon>
        <taxon>Fibrobacteraceae</taxon>
        <taxon>Hallerella</taxon>
    </lineage>
</organism>
<dbReference type="Gene3D" id="3.50.50.60">
    <property type="entry name" value="FAD/NAD(P)-binding domain"/>
    <property type="match status" value="1"/>
</dbReference>
<keyword evidence="3" id="KW-0560">Oxidoreductase</keyword>
<evidence type="ECO:0000313" key="8">
    <source>
        <dbReference type="EMBL" id="PWK93338.1"/>
    </source>
</evidence>
<evidence type="ECO:0000256" key="6">
    <source>
        <dbReference type="ARBA" id="ARBA00023264"/>
    </source>
</evidence>
<dbReference type="NCBIfam" id="TIGR02032">
    <property type="entry name" value="GG-red-SF"/>
    <property type="match status" value="1"/>
</dbReference>
<keyword evidence="2" id="KW-0285">Flavoprotein</keyword>
<sequence length="400" mass="44640">MASYLKENYDVIVCGAGPAGLYAANTLQKGAAGKLSVLLLDRKSPWKEPVSCAEAVSRKIFSRYWTPKEEWTRQHLDGVYFTSPDMTRVEYFQSDCGLILDRAAFHREMAEKARELGAECYFENYVERIFRTDDGLWNVVVRHEGNVQVLKTKTVIDATGPGAKITRDVPELDELETGNFDVEPAIFAIAEGIPHDVKHIELLFGHKYFPGGYGWVFPRDGKTVNVGLVNGREFLQSHPPKATLEAFIRDAYPEAKILSIHGGAIPCGQSSRPIAALGVFKAGDSASTVNPISRSGIVEALKSGKIAAECVLEWLKANSEEEKREIEKSAYFRWMKIQGKAHLNFHRGKKGFGSISDAQLDKAAHRLASIPANKRSLFRIFWTVLSSSPSILWKLHSFFF</sequence>
<proteinExistence type="predicted"/>